<dbReference type="PANTHER" id="PTHR37512:SF1">
    <property type="entry name" value="NADR_TTD14 AAA DOMAIN-CONTAINING PROTEIN"/>
    <property type="match status" value="1"/>
</dbReference>
<feature type="domain" description="Cytidyltransferase-like" evidence="2">
    <location>
        <begin position="8"/>
        <end position="150"/>
    </location>
</feature>
<dbReference type="InterPro" id="IPR004821">
    <property type="entry name" value="Cyt_trans-like"/>
</dbReference>
<dbReference type="GO" id="GO:0000166">
    <property type="term" value="F:nucleotide binding"/>
    <property type="evidence" value="ECO:0007669"/>
    <property type="project" value="UniProtKB-KW"/>
</dbReference>
<dbReference type="SUPFAM" id="SSF52540">
    <property type="entry name" value="P-loop containing nucleoside triphosphate hydrolases"/>
    <property type="match status" value="1"/>
</dbReference>
<organism evidence="4 5">
    <name type="scientific">Lysinibacillus odysseyi 34hs-1 = NBRC 100172</name>
    <dbReference type="NCBI Taxonomy" id="1220589"/>
    <lineage>
        <taxon>Bacteria</taxon>
        <taxon>Bacillati</taxon>
        <taxon>Bacillota</taxon>
        <taxon>Bacilli</taxon>
        <taxon>Bacillales</taxon>
        <taxon>Bacillaceae</taxon>
        <taxon>Lysinibacillus</taxon>
    </lineage>
</organism>
<dbReference type="PANTHER" id="PTHR37512">
    <property type="entry name" value="TRIFUNCTIONAL NAD BIOSYNTHESIS/REGULATOR PROTEIN NADR"/>
    <property type="match status" value="1"/>
</dbReference>
<evidence type="ECO:0000313" key="5">
    <source>
        <dbReference type="Proteomes" id="UP000030437"/>
    </source>
</evidence>
<dbReference type="GO" id="GO:0050262">
    <property type="term" value="F:ribosylnicotinamide kinase activity"/>
    <property type="evidence" value="ECO:0007669"/>
    <property type="project" value="InterPro"/>
</dbReference>
<proteinExistence type="predicted"/>
<feature type="binding site" evidence="1">
    <location>
        <begin position="113"/>
        <end position="115"/>
    </location>
    <ligand>
        <name>NAD(+)</name>
        <dbReference type="ChEBI" id="CHEBI:57540"/>
        <label>1</label>
    </ligand>
</feature>
<accession>A0A0A3IPH4</accession>
<dbReference type="PIRSF" id="PIRSF004776">
    <property type="entry name" value="NadR_NMNAT/RNK"/>
    <property type="match status" value="1"/>
</dbReference>
<dbReference type="Gene3D" id="3.40.50.620">
    <property type="entry name" value="HUPs"/>
    <property type="match status" value="1"/>
</dbReference>
<evidence type="ECO:0000259" key="3">
    <source>
        <dbReference type="Pfam" id="PF13521"/>
    </source>
</evidence>
<dbReference type="InterPro" id="IPR014729">
    <property type="entry name" value="Rossmann-like_a/b/a_fold"/>
</dbReference>
<dbReference type="AlphaFoldDB" id="A0A0A3IPH4"/>
<dbReference type="Pfam" id="PF01467">
    <property type="entry name" value="CTP_transf_like"/>
    <property type="match status" value="1"/>
</dbReference>
<dbReference type="SUPFAM" id="SSF52374">
    <property type="entry name" value="Nucleotidylyl transferase"/>
    <property type="match status" value="1"/>
</dbReference>
<dbReference type="InterPro" id="IPR052735">
    <property type="entry name" value="NAD_biosynth-regulator"/>
</dbReference>
<keyword evidence="4" id="KW-0808">Transferase</keyword>
<name>A0A0A3IPH4_9BACI</name>
<protein>
    <submittedName>
        <fullName evidence="4">Nicotinate-nucleotide adenylyltransferase</fullName>
    </submittedName>
</protein>
<keyword evidence="4" id="KW-0548">Nucleotidyltransferase</keyword>
<dbReference type="OrthoDB" id="9802794at2"/>
<feature type="domain" description="NadR/Ttd14 AAA" evidence="3">
    <location>
        <begin position="171"/>
        <end position="328"/>
    </location>
</feature>
<evidence type="ECO:0000256" key="1">
    <source>
        <dbReference type="PIRSR" id="PIRSR004776-1"/>
    </source>
</evidence>
<gene>
    <name evidence="4" type="ORF">CD32_08885</name>
</gene>
<dbReference type="GO" id="GO:0009435">
    <property type="term" value="P:NAD+ biosynthetic process"/>
    <property type="evidence" value="ECO:0007669"/>
    <property type="project" value="InterPro"/>
</dbReference>
<evidence type="ECO:0000259" key="2">
    <source>
        <dbReference type="Pfam" id="PF01467"/>
    </source>
</evidence>
<dbReference type="NCBIfam" id="NF005988">
    <property type="entry name" value="PRK08099.1"/>
    <property type="match status" value="1"/>
</dbReference>
<dbReference type="InterPro" id="IPR016429">
    <property type="entry name" value="NAD_NadR"/>
</dbReference>
<dbReference type="Gene3D" id="3.40.50.300">
    <property type="entry name" value="P-loop containing nucleotide triphosphate hydrolases"/>
    <property type="match status" value="1"/>
</dbReference>
<dbReference type="eggNOG" id="COG3172">
    <property type="taxonomic scope" value="Bacteria"/>
</dbReference>
<keyword evidence="1" id="KW-0547">Nucleotide-binding</keyword>
<dbReference type="InterPro" id="IPR038727">
    <property type="entry name" value="NadR/Ttd14_AAA_dom"/>
</dbReference>
<sequence length="345" mass="39686">MGKRKIGMYGGKFLPVHMGHVYAMIKASTMVEELHVIVSYDEEYEKKHYFHHSPMAPIPYKMRLRWWKQITKDLPHVHVHAIYEPQTGQFSDWELGAERIKEVIGKPIDTVFSSEDAYGEYFAKLYPDAEHVIIDSARKAYPISATKIRAEGALAHWGMLPKAVQPYFVKKVVVVGTESCGKSTLVKNLATLFNTAHVEEWGRTYYERLGTYETLESDFPDIAFEHQYQIKEQLKKANKLLFIDTEALVTQFFSIAYEGKTQPVLHEIAKLQQFDLWLFLEPDVDWVDDGTRIFGEKQVRQTNNSILKSLLEEAGIHTISISGNYEKRLEKAVEEVNKLLGINGL</sequence>
<dbReference type="InterPro" id="IPR027417">
    <property type="entry name" value="P-loop_NTPase"/>
</dbReference>
<dbReference type="EMBL" id="JPVP01000054">
    <property type="protein sequence ID" value="KGR85345.1"/>
    <property type="molecule type" value="Genomic_DNA"/>
</dbReference>
<evidence type="ECO:0000313" key="4">
    <source>
        <dbReference type="EMBL" id="KGR85345.1"/>
    </source>
</evidence>
<reference evidence="4 5" key="1">
    <citation type="submission" date="2014-02" db="EMBL/GenBank/DDBJ databases">
        <title>Draft genome sequence of Lysinibacillus odysseyi NBRC 100172.</title>
        <authorList>
            <person name="Zhang F."/>
            <person name="Wang G."/>
            <person name="Zhang L."/>
        </authorList>
    </citation>
    <scope>NUCLEOTIDE SEQUENCE [LARGE SCALE GENOMIC DNA]</scope>
    <source>
        <strain evidence="4 5">NBRC 100172</strain>
    </source>
</reference>
<dbReference type="RefSeq" id="WP_036153648.1">
    <property type="nucleotide sequence ID" value="NZ_AVCX01000007.1"/>
</dbReference>
<dbReference type="Pfam" id="PF13521">
    <property type="entry name" value="AAA_28"/>
    <property type="match status" value="1"/>
</dbReference>
<keyword evidence="5" id="KW-1185">Reference proteome</keyword>
<dbReference type="STRING" id="1220589.CD32_08885"/>
<dbReference type="Proteomes" id="UP000030437">
    <property type="component" value="Unassembled WGS sequence"/>
</dbReference>
<dbReference type="GO" id="GO:0000309">
    <property type="term" value="F:nicotinamide-nucleotide adenylyltransferase activity"/>
    <property type="evidence" value="ECO:0007669"/>
    <property type="project" value="InterPro"/>
</dbReference>
<comment type="caution">
    <text evidence="4">The sequence shown here is derived from an EMBL/GenBank/DDBJ whole genome shotgun (WGS) entry which is preliminary data.</text>
</comment>
<dbReference type="NCBIfam" id="TIGR00125">
    <property type="entry name" value="cyt_tran_rel"/>
    <property type="match status" value="1"/>
</dbReference>
<feature type="binding site" evidence="1">
    <location>
        <position position="17"/>
    </location>
    <ligand>
        <name>NAD(+)</name>
        <dbReference type="ChEBI" id="CHEBI:57540"/>
        <label>1</label>
    </ligand>
</feature>